<protein>
    <submittedName>
        <fullName evidence="4">Thioredoxin family protein</fullName>
    </submittedName>
</protein>
<accession>A0A931CQ37</accession>
<dbReference type="PRINTS" id="PR00421">
    <property type="entry name" value="THIOREDOXIN"/>
</dbReference>
<evidence type="ECO:0000313" key="4">
    <source>
        <dbReference type="EMBL" id="MBG0740475.1"/>
    </source>
</evidence>
<evidence type="ECO:0000256" key="2">
    <source>
        <dbReference type="SAM" id="MobiDB-lite"/>
    </source>
</evidence>
<evidence type="ECO:0000313" key="5">
    <source>
        <dbReference type="Proteomes" id="UP000655366"/>
    </source>
</evidence>
<dbReference type="AlphaFoldDB" id="A0A931CQ37"/>
<organism evidence="4 5">
    <name type="scientific">Arthrobacter terrae</name>
    <dbReference type="NCBI Taxonomy" id="2935737"/>
    <lineage>
        <taxon>Bacteria</taxon>
        <taxon>Bacillati</taxon>
        <taxon>Actinomycetota</taxon>
        <taxon>Actinomycetes</taxon>
        <taxon>Micrococcales</taxon>
        <taxon>Micrococcaceae</taxon>
        <taxon>Arthrobacter</taxon>
    </lineage>
</organism>
<keyword evidence="1" id="KW-1015">Disulfide bond</keyword>
<proteinExistence type="predicted"/>
<keyword evidence="5" id="KW-1185">Reference proteome</keyword>
<dbReference type="Proteomes" id="UP000655366">
    <property type="component" value="Unassembled WGS sequence"/>
</dbReference>
<evidence type="ECO:0000256" key="1">
    <source>
        <dbReference type="ARBA" id="ARBA00023157"/>
    </source>
</evidence>
<sequence length="138" mass="14900">MATVEITTDSFGTTIEGNDIVLVDFWASWCQPCLRFAPTYDAASQQHDDVVFGKVDTEAEQQLAAEANITSIPTLMAFREKVLVFSQPGALNGPQLDEVITAVKALDMKEVHEHVARQQAQAQAPAADGDAPITGEII</sequence>
<dbReference type="PROSITE" id="PS51352">
    <property type="entry name" value="THIOREDOXIN_2"/>
    <property type="match status" value="1"/>
</dbReference>
<dbReference type="Gene3D" id="3.40.30.10">
    <property type="entry name" value="Glutaredoxin"/>
    <property type="match status" value="1"/>
</dbReference>
<dbReference type="SUPFAM" id="SSF52833">
    <property type="entry name" value="Thioredoxin-like"/>
    <property type="match status" value="1"/>
</dbReference>
<gene>
    <name evidence="4" type="ORF">IV500_13900</name>
</gene>
<dbReference type="RefSeq" id="WP_196397400.1">
    <property type="nucleotide sequence ID" value="NZ_JADNYM010000017.1"/>
</dbReference>
<feature type="region of interest" description="Disordered" evidence="2">
    <location>
        <begin position="119"/>
        <end position="138"/>
    </location>
</feature>
<reference evidence="4 5" key="1">
    <citation type="submission" date="2020-11" db="EMBL/GenBank/DDBJ databases">
        <title>Arthrobacter antarcticus sp. nov., isolated from Antarctic Soil.</title>
        <authorList>
            <person name="Li J."/>
        </authorList>
    </citation>
    <scope>NUCLEOTIDE SEQUENCE [LARGE SCALE GENOMIC DNA]</scope>
    <source>
        <strain evidence="4 5">Z1-20</strain>
    </source>
</reference>
<dbReference type="Pfam" id="PF00085">
    <property type="entry name" value="Thioredoxin"/>
    <property type="match status" value="1"/>
</dbReference>
<comment type="caution">
    <text evidence="4">The sequence shown here is derived from an EMBL/GenBank/DDBJ whole genome shotgun (WGS) entry which is preliminary data.</text>
</comment>
<dbReference type="InterPro" id="IPR013766">
    <property type="entry name" value="Thioredoxin_domain"/>
</dbReference>
<evidence type="ECO:0000259" key="3">
    <source>
        <dbReference type="PROSITE" id="PS51352"/>
    </source>
</evidence>
<dbReference type="InterPro" id="IPR036249">
    <property type="entry name" value="Thioredoxin-like_sf"/>
</dbReference>
<feature type="domain" description="Thioredoxin" evidence="3">
    <location>
        <begin position="1"/>
        <end position="105"/>
    </location>
</feature>
<dbReference type="PANTHER" id="PTHR46115">
    <property type="entry name" value="THIOREDOXIN-LIKE PROTEIN 1"/>
    <property type="match status" value="1"/>
</dbReference>
<feature type="compositionally biased region" description="Low complexity" evidence="2">
    <location>
        <begin position="119"/>
        <end position="132"/>
    </location>
</feature>
<dbReference type="CDD" id="cd02947">
    <property type="entry name" value="TRX_family"/>
    <property type="match status" value="1"/>
</dbReference>
<name>A0A931CQ37_9MICC</name>
<dbReference type="EMBL" id="JADNYM010000017">
    <property type="protein sequence ID" value="MBG0740475.1"/>
    <property type="molecule type" value="Genomic_DNA"/>
</dbReference>